<evidence type="ECO:0000313" key="2">
    <source>
        <dbReference type="Proteomes" id="UP000738349"/>
    </source>
</evidence>
<proteinExistence type="predicted"/>
<accession>A0A9P9I9U2</accession>
<dbReference type="AlphaFoldDB" id="A0A9P9I9U2"/>
<gene>
    <name evidence="1" type="ORF">EDB81DRAFT_670333</name>
</gene>
<dbReference type="Proteomes" id="UP000738349">
    <property type="component" value="Unassembled WGS sequence"/>
</dbReference>
<evidence type="ECO:0000313" key="1">
    <source>
        <dbReference type="EMBL" id="KAH7113418.1"/>
    </source>
</evidence>
<protein>
    <submittedName>
        <fullName evidence="1">Uncharacterized protein</fullName>
    </submittedName>
</protein>
<name>A0A9P9I9U2_9HYPO</name>
<dbReference type="OrthoDB" id="5222260at2759"/>
<organism evidence="1 2">
    <name type="scientific">Dactylonectria macrodidyma</name>
    <dbReference type="NCBI Taxonomy" id="307937"/>
    <lineage>
        <taxon>Eukaryota</taxon>
        <taxon>Fungi</taxon>
        <taxon>Dikarya</taxon>
        <taxon>Ascomycota</taxon>
        <taxon>Pezizomycotina</taxon>
        <taxon>Sordariomycetes</taxon>
        <taxon>Hypocreomycetidae</taxon>
        <taxon>Hypocreales</taxon>
        <taxon>Nectriaceae</taxon>
        <taxon>Dactylonectria</taxon>
    </lineage>
</organism>
<keyword evidence="2" id="KW-1185">Reference proteome</keyword>
<dbReference type="EMBL" id="JAGMUV010000035">
    <property type="protein sequence ID" value="KAH7113418.1"/>
    <property type="molecule type" value="Genomic_DNA"/>
</dbReference>
<sequence length="151" mass="17481">VRRDILQAMTRIPASPGISTNSSSDFVLGQGPHEGDDDIISSRQDEQKISCVLNAVDLMLDRCELTVQNTNRLLRCWLVSASPTSYQPKSFALMAEPNTRKKYRLLWKRFIALILRGYLMPAATREQELRIRLSPHIMQQLECLWEHRVWE</sequence>
<feature type="non-terminal residue" evidence="1">
    <location>
        <position position="1"/>
    </location>
</feature>
<reference evidence="1" key="1">
    <citation type="journal article" date="2021" name="Nat. Commun.">
        <title>Genetic determinants of endophytism in the Arabidopsis root mycobiome.</title>
        <authorList>
            <person name="Mesny F."/>
            <person name="Miyauchi S."/>
            <person name="Thiergart T."/>
            <person name="Pickel B."/>
            <person name="Atanasova L."/>
            <person name="Karlsson M."/>
            <person name="Huettel B."/>
            <person name="Barry K.W."/>
            <person name="Haridas S."/>
            <person name="Chen C."/>
            <person name="Bauer D."/>
            <person name="Andreopoulos W."/>
            <person name="Pangilinan J."/>
            <person name="LaButti K."/>
            <person name="Riley R."/>
            <person name="Lipzen A."/>
            <person name="Clum A."/>
            <person name="Drula E."/>
            <person name="Henrissat B."/>
            <person name="Kohler A."/>
            <person name="Grigoriev I.V."/>
            <person name="Martin F.M."/>
            <person name="Hacquard S."/>
        </authorList>
    </citation>
    <scope>NUCLEOTIDE SEQUENCE</scope>
    <source>
        <strain evidence="1">MPI-CAGE-AT-0147</strain>
    </source>
</reference>
<comment type="caution">
    <text evidence="1">The sequence shown here is derived from an EMBL/GenBank/DDBJ whole genome shotgun (WGS) entry which is preliminary data.</text>
</comment>